<evidence type="ECO:0000256" key="3">
    <source>
        <dbReference type="ARBA" id="ARBA00022475"/>
    </source>
</evidence>
<evidence type="ECO:0000256" key="1">
    <source>
        <dbReference type="ARBA" id="ARBA00004429"/>
    </source>
</evidence>
<dbReference type="STRING" id="564137.SAMN04488238_1196"/>
<feature type="transmembrane region" description="Helical" evidence="9">
    <location>
        <begin position="12"/>
        <end position="35"/>
    </location>
</feature>
<evidence type="ECO:0000256" key="8">
    <source>
        <dbReference type="ARBA" id="ARBA00038436"/>
    </source>
</evidence>
<feature type="domain" description="Tripartite ATP-independent periplasmic transporters DctQ component" evidence="10">
    <location>
        <begin position="24"/>
        <end position="166"/>
    </location>
</feature>
<protein>
    <recommendedName>
        <fullName evidence="9">TRAP transporter small permease protein</fullName>
    </recommendedName>
</protein>
<feature type="transmembrane region" description="Helical" evidence="9">
    <location>
        <begin position="94"/>
        <end position="119"/>
    </location>
</feature>
<reference evidence="11 12" key="1">
    <citation type="submission" date="2016-10" db="EMBL/GenBank/DDBJ databases">
        <authorList>
            <person name="de Groot N.N."/>
        </authorList>
    </citation>
    <scope>NUCLEOTIDE SEQUENCE [LARGE SCALE GENOMIC DNA]</scope>
    <source>
        <strain evidence="11 12">CGMCC 1.8894</strain>
    </source>
</reference>
<keyword evidence="6 9" id="KW-1133">Transmembrane helix</keyword>
<keyword evidence="7 9" id="KW-0472">Membrane</keyword>
<proteinExistence type="inferred from homology"/>
<comment type="subunit">
    <text evidence="9">The complex comprises the extracytoplasmic solute receptor protein and the two transmembrane proteins.</text>
</comment>
<name>A0A1H3E8X9_9RHOB</name>
<feature type="transmembrane region" description="Helical" evidence="9">
    <location>
        <begin position="139"/>
        <end position="158"/>
    </location>
</feature>
<organism evidence="11 12">
    <name type="scientific">Roseicitreum antarcticum</name>
    <dbReference type="NCBI Taxonomy" id="564137"/>
    <lineage>
        <taxon>Bacteria</taxon>
        <taxon>Pseudomonadati</taxon>
        <taxon>Pseudomonadota</taxon>
        <taxon>Alphaproteobacteria</taxon>
        <taxon>Rhodobacterales</taxon>
        <taxon>Paracoccaceae</taxon>
        <taxon>Roseicitreum</taxon>
    </lineage>
</organism>
<dbReference type="InterPro" id="IPR055348">
    <property type="entry name" value="DctQ"/>
</dbReference>
<comment type="function">
    <text evidence="9">Part of the tripartite ATP-independent periplasmic (TRAP) transport system.</text>
</comment>
<keyword evidence="12" id="KW-1185">Reference proteome</keyword>
<dbReference type="InterPro" id="IPR007387">
    <property type="entry name" value="TRAP_DctQ"/>
</dbReference>
<evidence type="ECO:0000259" key="10">
    <source>
        <dbReference type="Pfam" id="PF04290"/>
    </source>
</evidence>
<evidence type="ECO:0000256" key="4">
    <source>
        <dbReference type="ARBA" id="ARBA00022519"/>
    </source>
</evidence>
<dbReference type="PANTHER" id="PTHR35011:SF10">
    <property type="entry name" value="TRAP TRANSPORTER SMALL PERMEASE PROTEIN"/>
    <property type="match status" value="1"/>
</dbReference>
<gene>
    <name evidence="11" type="ORF">SAMN04488238_1196</name>
</gene>
<dbReference type="AlphaFoldDB" id="A0A1H3E8X9"/>
<dbReference type="Pfam" id="PF04290">
    <property type="entry name" value="DctQ"/>
    <property type="match status" value="1"/>
</dbReference>
<comment type="subcellular location">
    <subcellularLocation>
        <location evidence="1 9">Cell inner membrane</location>
        <topology evidence="1 9">Multi-pass membrane protein</topology>
    </subcellularLocation>
</comment>
<dbReference type="GO" id="GO:0015740">
    <property type="term" value="P:C4-dicarboxylate transport"/>
    <property type="evidence" value="ECO:0007669"/>
    <property type="project" value="TreeGrafter"/>
</dbReference>
<accession>A0A1H3E8X9</accession>
<dbReference type="RefSeq" id="WP_092892223.1">
    <property type="nucleotide sequence ID" value="NZ_CP061501.1"/>
</dbReference>
<evidence type="ECO:0000313" key="12">
    <source>
        <dbReference type="Proteomes" id="UP000198539"/>
    </source>
</evidence>
<evidence type="ECO:0000256" key="6">
    <source>
        <dbReference type="ARBA" id="ARBA00022989"/>
    </source>
</evidence>
<evidence type="ECO:0000256" key="5">
    <source>
        <dbReference type="ARBA" id="ARBA00022692"/>
    </source>
</evidence>
<dbReference type="OrthoDB" id="9797534at2"/>
<evidence type="ECO:0000256" key="7">
    <source>
        <dbReference type="ARBA" id="ARBA00023136"/>
    </source>
</evidence>
<sequence length="187" mass="19963">MRKLLDTLYQTAMIAAVVAMVSIALLVFIQILGRLTDRVLMGFGADAIGIAIPSLAEIGGFLFVASSFLALPATLRVGGHVRVTMVSGNLPPRAAHVMACIVLIAAFALGVFAAWHGWLQVLDSWQFNSVSFGMIRIPLWIPQGAMALGLVIFAIALLDELLCALRGHDPAYRRAEKAKGADALEGH</sequence>
<keyword evidence="4 9" id="KW-0997">Cell inner membrane</keyword>
<evidence type="ECO:0000256" key="9">
    <source>
        <dbReference type="RuleBase" id="RU369079"/>
    </source>
</evidence>
<dbReference type="PANTHER" id="PTHR35011">
    <property type="entry name" value="2,3-DIKETO-L-GULONATE TRAP TRANSPORTER SMALL PERMEASE PROTEIN YIAM"/>
    <property type="match status" value="1"/>
</dbReference>
<dbReference type="EMBL" id="FNOM01000019">
    <property type="protein sequence ID" value="SDX75087.1"/>
    <property type="molecule type" value="Genomic_DNA"/>
</dbReference>
<evidence type="ECO:0000313" key="11">
    <source>
        <dbReference type="EMBL" id="SDX75087.1"/>
    </source>
</evidence>
<comment type="similarity">
    <text evidence="8 9">Belongs to the TRAP transporter small permease family.</text>
</comment>
<keyword evidence="5 9" id="KW-0812">Transmembrane</keyword>
<dbReference type="GO" id="GO:0022857">
    <property type="term" value="F:transmembrane transporter activity"/>
    <property type="evidence" value="ECO:0007669"/>
    <property type="project" value="UniProtKB-UniRule"/>
</dbReference>
<keyword evidence="3" id="KW-1003">Cell membrane</keyword>
<dbReference type="Proteomes" id="UP000198539">
    <property type="component" value="Unassembled WGS sequence"/>
</dbReference>
<evidence type="ECO:0000256" key="2">
    <source>
        <dbReference type="ARBA" id="ARBA00022448"/>
    </source>
</evidence>
<dbReference type="GO" id="GO:0005886">
    <property type="term" value="C:plasma membrane"/>
    <property type="evidence" value="ECO:0007669"/>
    <property type="project" value="UniProtKB-SubCell"/>
</dbReference>
<feature type="transmembrane region" description="Helical" evidence="9">
    <location>
        <begin position="47"/>
        <end position="73"/>
    </location>
</feature>
<keyword evidence="2 9" id="KW-0813">Transport</keyword>